<keyword evidence="1" id="KW-1277">Toxin-antitoxin system</keyword>
<dbReference type="STRING" id="476652.DEAC_c44520"/>
<keyword evidence="3" id="KW-1185">Reference proteome</keyword>
<reference evidence="2 3" key="1">
    <citation type="submission" date="2015-06" db="EMBL/GenBank/DDBJ databases">
        <title>Draft genome of the moderately acidophilic sulfate reducer Candidatus Desulfosporosinus acididurans strain M1.</title>
        <authorList>
            <person name="Poehlein A."/>
            <person name="Petzsch P."/>
            <person name="Johnson B.D."/>
            <person name="Schloemann M."/>
            <person name="Daniel R."/>
            <person name="Muehling M."/>
        </authorList>
    </citation>
    <scope>NUCLEOTIDE SEQUENCE [LARGE SCALE GENOMIC DNA]</scope>
    <source>
        <strain evidence="2 3">M1</strain>
    </source>
</reference>
<organism evidence="2 3">
    <name type="scientific">Desulfosporosinus acididurans</name>
    <dbReference type="NCBI Taxonomy" id="476652"/>
    <lineage>
        <taxon>Bacteria</taxon>
        <taxon>Bacillati</taxon>
        <taxon>Bacillota</taxon>
        <taxon>Clostridia</taxon>
        <taxon>Eubacteriales</taxon>
        <taxon>Desulfitobacteriaceae</taxon>
        <taxon>Desulfosporosinus</taxon>
    </lineage>
</organism>
<proteinExistence type="predicted"/>
<name>A0A0J1FJN5_9FIRM</name>
<dbReference type="EMBL" id="LDZY01000038">
    <property type="protein sequence ID" value="KLU63645.1"/>
    <property type="molecule type" value="Genomic_DNA"/>
</dbReference>
<evidence type="ECO:0000313" key="2">
    <source>
        <dbReference type="EMBL" id="KLU63645.1"/>
    </source>
</evidence>
<dbReference type="AlphaFoldDB" id="A0A0J1FJN5"/>
<dbReference type="PATRIC" id="fig|476652.3.peg.4726"/>
<dbReference type="SUPFAM" id="SSF143011">
    <property type="entry name" value="RelE-like"/>
    <property type="match status" value="1"/>
</dbReference>
<gene>
    <name evidence="2" type="ORF">DEAC_c44520</name>
</gene>
<protein>
    <submittedName>
        <fullName evidence="2">Plasmid stabilization system protein</fullName>
    </submittedName>
</protein>
<sequence length="102" mass="12078">MYRLVVTELANEDLDNIISYIAIQLDNPMAAATFLDDVERCYGFLNSKPFMYERCHDVRLEADGYRKVTINNYVLVYKVDEMKKIVIIYRFFYGAQNYILLI</sequence>
<comment type="caution">
    <text evidence="2">The sequence shown here is derived from an EMBL/GenBank/DDBJ whole genome shotgun (WGS) entry which is preliminary data.</text>
</comment>
<dbReference type="Proteomes" id="UP000036356">
    <property type="component" value="Unassembled WGS sequence"/>
</dbReference>
<evidence type="ECO:0000313" key="3">
    <source>
        <dbReference type="Proteomes" id="UP000036356"/>
    </source>
</evidence>
<evidence type="ECO:0000256" key="1">
    <source>
        <dbReference type="ARBA" id="ARBA00022649"/>
    </source>
</evidence>
<accession>A0A0J1FJN5</accession>
<dbReference type="Pfam" id="PF05016">
    <property type="entry name" value="ParE_toxin"/>
    <property type="match status" value="1"/>
</dbReference>
<dbReference type="RefSeq" id="WP_047812183.1">
    <property type="nucleotide sequence ID" value="NZ_LDZY01000038.1"/>
</dbReference>
<dbReference type="Gene3D" id="3.30.2310.20">
    <property type="entry name" value="RelE-like"/>
    <property type="match status" value="1"/>
</dbReference>
<dbReference type="InterPro" id="IPR035093">
    <property type="entry name" value="RelE/ParE_toxin_dom_sf"/>
</dbReference>
<dbReference type="InterPro" id="IPR007712">
    <property type="entry name" value="RelE/ParE_toxin"/>
</dbReference>